<feature type="domain" description="Ig-like" evidence="12">
    <location>
        <begin position="651"/>
        <end position="743"/>
    </location>
</feature>
<keyword evidence="5" id="KW-0130">Cell adhesion</keyword>
<evidence type="ECO:0000259" key="12">
    <source>
        <dbReference type="PROSITE" id="PS50835"/>
    </source>
</evidence>
<feature type="compositionally biased region" description="Basic and acidic residues" evidence="10">
    <location>
        <begin position="2582"/>
        <end position="2601"/>
    </location>
</feature>
<dbReference type="FunFam" id="2.60.40.10:FF:000333">
    <property type="entry name" value="Down syndrome cell adhesion molecule"/>
    <property type="match status" value="2"/>
</dbReference>
<dbReference type="InterPro" id="IPR003961">
    <property type="entry name" value="FN3_dom"/>
</dbReference>
<dbReference type="OrthoDB" id="5982258at2759"/>
<dbReference type="FunFam" id="2.60.40.10:FF:000410">
    <property type="entry name" value="Down syndrome cell adhesion molecule, isoform H"/>
    <property type="match status" value="1"/>
</dbReference>
<dbReference type="InterPro" id="IPR036179">
    <property type="entry name" value="Ig-like_dom_sf"/>
</dbReference>
<evidence type="ECO:0000256" key="4">
    <source>
        <dbReference type="ARBA" id="ARBA00022737"/>
    </source>
</evidence>
<dbReference type="InterPro" id="IPR056754">
    <property type="entry name" value="DSCAM/DSCAML_C"/>
</dbReference>
<dbReference type="CDD" id="cd20957">
    <property type="entry name" value="IgC2_3_Dscam"/>
    <property type="match status" value="1"/>
</dbReference>
<feature type="domain" description="Ig-like" evidence="12">
    <location>
        <begin position="459"/>
        <end position="549"/>
    </location>
</feature>
<dbReference type="PROSITE" id="PS50835">
    <property type="entry name" value="IG_LIKE"/>
    <property type="match status" value="16"/>
</dbReference>
<evidence type="ECO:0000256" key="7">
    <source>
        <dbReference type="ARBA" id="ARBA00023136"/>
    </source>
</evidence>
<dbReference type="OMA" id="GHTMELP"/>
<organism evidence="15">
    <name type="scientific">Harpegnathos saltator</name>
    <name type="common">Jerdon's jumping ant</name>
    <dbReference type="NCBI Taxonomy" id="610380"/>
    <lineage>
        <taxon>Eukaryota</taxon>
        <taxon>Metazoa</taxon>
        <taxon>Ecdysozoa</taxon>
        <taxon>Arthropoda</taxon>
        <taxon>Hexapoda</taxon>
        <taxon>Insecta</taxon>
        <taxon>Pterygota</taxon>
        <taxon>Neoptera</taxon>
        <taxon>Endopterygota</taxon>
        <taxon>Hymenoptera</taxon>
        <taxon>Apocrita</taxon>
        <taxon>Aculeata</taxon>
        <taxon>Formicoidea</taxon>
        <taxon>Formicidae</taxon>
        <taxon>Ponerinae</taxon>
        <taxon>Ponerini</taxon>
        <taxon>Harpegnathos</taxon>
    </lineage>
</organism>
<dbReference type="SUPFAM" id="SSF49265">
    <property type="entry name" value="Fibronectin type III"/>
    <property type="match status" value="3"/>
</dbReference>
<feature type="domain" description="Fibronectin type-III" evidence="13">
    <location>
        <begin position="1774"/>
        <end position="1870"/>
    </location>
</feature>
<dbReference type="FunFam" id="2.60.40.10:FF:000311">
    <property type="entry name" value="Down syndrome cell adhesion molecule, isoform D"/>
    <property type="match status" value="1"/>
</dbReference>
<feature type="domain" description="Ig-like" evidence="12">
    <location>
        <begin position="1"/>
        <end position="82"/>
    </location>
</feature>
<evidence type="ECO:0000256" key="11">
    <source>
        <dbReference type="SAM" id="Phobius"/>
    </source>
</evidence>
<evidence type="ECO:0000313" key="14">
    <source>
        <dbReference type="EMBL" id="EFN84709.1"/>
    </source>
</evidence>
<feature type="domain" description="Ig-like" evidence="12">
    <location>
        <begin position="1863"/>
        <end position="1956"/>
    </location>
</feature>
<feature type="domain" description="Fibronectin type-III" evidence="13">
    <location>
        <begin position="2055"/>
        <end position="2150"/>
    </location>
</feature>
<dbReference type="InterPro" id="IPR003598">
    <property type="entry name" value="Ig_sub2"/>
</dbReference>
<dbReference type="Pfam" id="PF07679">
    <property type="entry name" value="I-set"/>
    <property type="match status" value="9"/>
</dbReference>
<keyword evidence="4" id="KW-0677">Repeat</keyword>
<sequence length="2625" mass="284089">MERRTGTHIVLMCQGQAYPVPTFRWYKYIEGTTRRQPIQLDDRVRQVSGTLIIREARVEDSGKYLCIVNNSVGGESVETVLTVTAPLTAEIEPSTQTIDFGRPATFTCAVQGNPIKTISWLKDGKPLGLEDRVLRIESVKKEDKGMYQCFVRNDQESAQATAELKLGGRFEPPQIRQAFVEETLQPGPSMFLKCVASGNPTPEITWELDGKRLSNTDRLQVGQYVTVNGDVVSHLNISSIHNNDGGLYKCIAASKVGSAEHSARLNVYGLPFIRHMDKKAIVAGETLRVTCPVGGYPIESIVWERDTRVLPINRKQKVFPNGTLIIENVERMSDQATYTCVARNAQGYSARGTLEVQVMVAPQILPFAFGDEPASWGELVSVTCSVAKGDQPIEITWAFNGTTIDSRDSDVVVASTNRKNSVLTIESVAARHAGDYTCTASNRVGTTTHTAHLAVNVPPRIAPFEMTDKAVNWGDSVSAVCTIVNGDSPLEITWALNGMPVEENHRISVTTAKRNSLLSIDSANPSHAGTYTCVASNAAGATTYSAELTVNVAPHIGPFAISDGPANWGDMVSATCSIMKGDFPVTIVWKFNDRAINSGDSDIIITKINKHMSALSIESVAARHAGEYTCVATNRAGNVSHSTTLAVNVAPQIFPFTFGDEPVNSGEAISATCSILKGDFPMDIAWAFDGVPISAESTDQFSITKGKRLSVLSIDAVAARHAGEYTCTASNKAGASSHTAALAVNVAPQIAPFSISDEPANWGEAVSAVCTIVKGDLPIDLSWALNGEPITRENHGDVSISSSSKRVSLMTIEAVSARHAGEYTCTASNAAGATSYSSILAVNGTALHEVKCFLVIEQLDSVTLLASTFSPQIAPISFGEEPVNAGDLVSVQCVVTKGDSPLEITWTFDGRPVQSYHSDVIVIDSTKRVKQLTIESVAARHAGEYTCVASNAAGSTSHSAILDVNVIPKLLPFSFGEEPLNSGQVVTVPCAVVEGDAPLTLRWTLNGHAISPHFGISIVDLGGRGAILSIGSVQATHAGTYTCIAENLAGRHELSADLIVNGAYLIPLQGSILDISFIAPHLQPFAFDEANSGDLIIVHCAVVKGDTPISLKWLFEGRHLEVGDGMGITALGDRVSALTISAVRGEHAGEYACVADNPAGRARHSAHLKVNVLPRISPFDFGDRPIYAGQAAQLACMVPVGDTPIEIAWNHEGEALSQFMGYSVGKIGPRTSILLIEPVTPEHGGRYACIASNPSGRVIHEATLRVHVPPRWILEPTDKAFAQGSDAQVECKADGFPKPQVTWKRAAGDMPGDYTDLKLSNPDISVEDGTLSINNIQKTNEGYYLCEAVNGIGSGLSAVILISVQAPPQFDIKLRNQTARRGEPAVLQCEAQGEKPIGILWNMNNKRLDTKSDPRYTIREEILSNGVLSDLSIKRTERSDSALFTCVATNAFGSDDTSINMIVQEVPEVPYGLKVLDKSGRSVQLSWAAPYDGNSPIKRYVIEYKISKGSWETDIDRVLVPGSQQNVAGVFNLRPATTYHLRIVAENEIGTSDPSDTVTIITAEEVPSGPPVSVRVEALDQHTLKVIWKAPPREDWNGEIRGYYVGHRQSSDKPYMFETVEFAKEDGKEHHLQIMNLKTYTQYSVVIQAFNKVGAGPLSEESKQHTAEGVPEQPPHDTTCTTLTSQTIRVSWMSPPLSAANGVITGYKVIYGPSDTWYDENTKDTKITSSSETILHGLKKYTNYSMQVLAFTSGGDGVKSAPIHCQTEQDAPEAPIAIKALVMSAESILISWRPPSQPNGVISQYTVYTKADNAEESTSQKVPPNQLTHEASGLDKQRRYEFWVTASTNIGEGEASKIVTLGPSVRVPAKIASFDDKFTATYKEDVKLPCLTVGVPAPEVTWKVRGAVLQPSDRLRQLPEGSLFIKEVDRADAGEYSCYVENSFGHDTVTHQLVVHAPPHSPQVTLTATTTNSLTMKLRPHPTDNAPIHGYTIHYKPEFGDWETAQIGSTVQKYTLENLWCGSRYQIYVTAYNGIGTGDPSDILNTRTKGSKPIIPEAGRFIEVSTNSITLHLSAWSDGGCPMLYFVVEHKKKHQQEWNQVSNNVKPGGNFVVLDLDPASWYHLRVTAHNNAGFAVAEYEFATLTVTGGTIAPARELPDVNGGGNDEDPMKIFMANLNLFVPVVAAVLVIIVAVIVICVMRGSRHSGDKGTIAPPVRNGGNDNTDVRRYFPWLPSWLDVNVVVPVGATVVVIIVGIVVICVALSRRTRGPEQTRLRDDVVYQQTGVGGATLDKRRSDLRDELGYIAPPNRKLPPVPGSNYNTCDRIKRGTVISGTGSLRSHSTWDPRRHMYEELSHYAPNRRCPPPPRMGSADGLSHRDFPPIATGSTLDDRSFTGMEDEICPYATFHLLGFREEMDPSKAMQFQTFPHPGNGHSGTMGPPVGHPTNASAHSRSGSQSMPRQNGRYSRVPSQGGGSGTHNVFSPEYDDPANCAPEEDQYGSQYGQYGAPYDHYGSRGSVGRRSVGSARNIPVSGSPEPPPPPPRNHDQNNSSFNDSKESNEISEAECDRDQLVNRNYGVNARSKDGMTTEEMRKLIERNEAPSRQAGGPHGGHGGLLTPYDTVAV</sequence>
<evidence type="ECO:0000256" key="10">
    <source>
        <dbReference type="SAM" id="MobiDB-lite"/>
    </source>
</evidence>
<evidence type="ECO:0000256" key="3">
    <source>
        <dbReference type="ARBA" id="ARBA00022729"/>
    </source>
</evidence>
<feature type="region of interest" description="Disordered" evidence="10">
    <location>
        <begin position="2423"/>
        <end position="2625"/>
    </location>
</feature>
<feature type="region of interest" description="Disordered" evidence="10">
    <location>
        <begin position="1658"/>
        <end position="1678"/>
    </location>
</feature>
<dbReference type="Pfam" id="PF13927">
    <property type="entry name" value="Ig_3"/>
    <property type="match status" value="7"/>
</dbReference>
<dbReference type="FunFam" id="2.60.40.10:FF:000093">
    <property type="entry name" value="Down syndrome cell adhesion molecule, isoform B"/>
    <property type="match status" value="1"/>
</dbReference>
<dbReference type="SUPFAM" id="SSF48726">
    <property type="entry name" value="Immunoglobulin"/>
    <property type="match status" value="16"/>
</dbReference>
<evidence type="ECO:0000313" key="15">
    <source>
        <dbReference type="Proteomes" id="UP000008237"/>
    </source>
</evidence>
<reference evidence="14 15" key="1">
    <citation type="journal article" date="2010" name="Science">
        <title>Genomic comparison of the ants Camponotus floridanus and Harpegnathos saltator.</title>
        <authorList>
            <person name="Bonasio R."/>
            <person name="Zhang G."/>
            <person name="Ye C."/>
            <person name="Mutti N.S."/>
            <person name="Fang X."/>
            <person name="Qin N."/>
            <person name="Donahue G."/>
            <person name="Yang P."/>
            <person name="Li Q."/>
            <person name="Li C."/>
            <person name="Zhang P."/>
            <person name="Huang Z."/>
            <person name="Berger S.L."/>
            <person name="Reinberg D."/>
            <person name="Wang J."/>
            <person name="Liebig J."/>
        </authorList>
    </citation>
    <scope>NUCLEOTIDE SEQUENCE [LARGE SCALE GENOMIC DNA]</scope>
    <source>
        <strain evidence="14 15">R22 G/1</strain>
    </source>
</reference>
<feature type="domain" description="Ig-like" evidence="12">
    <location>
        <begin position="86"/>
        <end position="165"/>
    </location>
</feature>
<feature type="compositionally biased region" description="Polar residues" evidence="10">
    <location>
        <begin position="2446"/>
        <end position="2465"/>
    </location>
</feature>
<feature type="domain" description="Ig-like" evidence="12">
    <location>
        <begin position="271"/>
        <end position="355"/>
    </location>
</feature>
<keyword evidence="9" id="KW-0393">Immunoglobulin domain</keyword>
<dbReference type="PROSITE" id="PS50853">
    <property type="entry name" value="FN3"/>
    <property type="match status" value="6"/>
</dbReference>
<feature type="domain" description="Ig-like" evidence="12">
    <location>
        <begin position="1174"/>
        <end position="1265"/>
    </location>
</feature>
<dbReference type="Pfam" id="PF00041">
    <property type="entry name" value="fn3"/>
    <property type="match status" value="5"/>
</dbReference>
<dbReference type="SMART" id="SM00060">
    <property type="entry name" value="FN3"/>
    <property type="match status" value="6"/>
</dbReference>
<feature type="domain" description="Fibronectin type-III" evidence="13">
    <location>
        <begin position="1469"/>
        <end position="1565"/>
    </location>
</feature>
<keyword evidence="8" id="KW-1015">Disulfide bond</keyword>
<dbReference type="FunFam" id="2.60.40.10:FF:000308">
    <property type="entry name" value="Down syndrome cell adhesion molecule, isoform D"/>
    <property type="match status" value="1"/>
</dbReference>
<dbReference type="SMART" id="SM00408">
    <property type="entry name" value="IGc2"/>
    <property type="match status" value="16"/>
</dbReference>
<proteinExistence type="predicted"/>
<dbReference type="CDD" id="cd00063">
    <property type="entry name" value="FN3"/>
    <property type="match status" value="6"/>
</dbReference>
<keyword evidence="7 11" id="KW-0472">Membrane</keyword>
<keyword evidence="6 11" id="KW-1133">Transmembrane helix</keyword>
<dbReference type="FunFam" id="2.60.40.10:FF:000719">
    <property type="entry name" value="nephrin isoform X1"/>
    <property type="match status" value="1"/>
</dbReference>
<feature type="compositionally biased region" description="Basic and acidic residues" evidence="10">
    <location>
        <begin position="2555"/>
        <end position="2572"/>
    </location>
</feature>
<dbReference type="InterPro" id="IPR013783">
    <property type="entry name" value="Ig-like_fold"/>
</dbReference>
<dbReference type="InterPro" id="IPR007110">
    <property type="entry name" value="Ig-like_dom"/>
</dbReference>
<gene>
    <name evidence="14" type="ORF">EAI_07793</name>
</gene>
<dbReference type="Proteomes" id="UP000008237">
    <property type="component" value="Unassembled WGS sequence"/>
</dbReference>
<feature type="domain" description="Ig-like" evidence="12">
    <location>
        <begin position="554"/>
        <end position="646"/>
    </location>
</feature>
<dbReference type="Gene3D" id="2.60.40.10">
    <property type="entry name" value="Immunoglobulins"/>
    <property type="match status" value="22"/>
</dbReference>
<evidence type="ECO:0000256" key="1">
    <source>
        <dbReference type="ARBA" id="ARBA00004167"/>
    </source>
</evidence>
<dbReference type="PANTHER" id="PTHR10075">
    <property type="entry name" value="BASIGIN RELATED"/>
    <property type="match status" value="1"/>
</dbReference>
<evidence type="ECO:0000259" key="13">
    <source>
        <dbReference type="PROSITE" id="PS50853"/>
    </source>
</evidence>
<dbReference type="GO" id="GO:0007156">
    <property type="term" value="P:homophilic cell adhesion via plasma membrane adhesion molecules"/>
    <property type="evidence" value="ECO:0007669"/>
    <property type="project" value="TreeGrafter"/>
</dbReference>
<accession>E2BHX3</accession>
<feature type="domain" description="Ig-like" evidence="12">
    <location>
        <begin position="173"/>
        <end position="266"/>
    </location>
</feature>
<feature type="domain" description="Ig-like" evidence="12">
    <location>
        <begin position="748"/>
        <end position="841"/>
    </location>
</feature>
<evidence type="ECO:0000256" key="8">
    <source>
        <dbReference type="ARBA" id="ARBA00023157"/>
    </source>
</evidence>
<dbReference type="CDD" id="cd20958">
    <property type="entry name" value="IgI_5_Dscam"/>
    <property type="match status" value="1"/>
</dbReference>
<dbReference type="Pfam" id="PF25059">
    <property type="entry name" value="FN3_DSCAM-DSCAML_C"/>
    <property type="match status" value="1"/>
</dbReference>
<dbReference type="GO" id="GO:0007411">
    <property type="term" value="P:axon guidance"/>
    <property type="evidence" value="ECO:0007669"/>
    <property type="project" value="TreeGrafter"/>
</dbReference>
<dbReference type="InParanoid" id="E2BHX3"/>
<dbReference type="Pfam" id="PF12355">
    <property type="entry name" value="Dscam_C"/>
    <property type="match status" value="1"/>
</dbReference>
<feature type="domain" description="Fibronectin type-III" evidence="13">
    <location>
        <begin position="1958"/>
        <end position="2051"/>
    </location>
</feature>
<dbReference type="GO" id="GO:0070593">
    <property type="term" value="P:dendrite self-avoidance"/>
    <property type="evidence" value="ECO:0007669"/>
    <property type="project" value="TreeGrafter"/>
</dbReference>
<evidence type="ECO:0000256" key="5">
    <source>
        <dbReference type="ARBA" id="ARBA00022889"/>
    </source>
</evidence>
<name>E2BHX3_HARSA</name>
<evidence type="ECO:0000256" key="6">
    <source>
        <dbReference type="ARBA" id="ARBA00022989"/>
    </source>
</evidence>
<evidence type="ECO:0000256" key="9">
    <source>
        <dbReference type="ARBA" id="ARBA00023319"/>
    </source>
</evidence>
<feature type="domain" description="Ig-like" evidence="12">
    <location>
        <begin position="871"/>
        <end position="963"/>
    </location>
</feature>
<dbReference type="InterPro" id="IPR021012">
    <property type="entry name" value="Dscam1_C"/>
</dbReference>
<dbReference type="GO" id="GO:0030424">
    <property type="term" value="C:axon"/>
    <property type="evidence" value="ECO:0007669"/>
    <property type="project" value="TreeGrafter"/>
</dbReference>
<dbReference type="CDD" id="cd20956">
    <property type="entry name" value="IgI_4_Dscam"/>
    <property type="match status" value="1"/>
</dbReference>
<dbReference type="FunFam" id="2.60.40.10:FF:000426">
    <property type="entry name" value="Down syndrome cell adhesion molecule, isoform J"/>
    <property type="match status" value="1"/>
</dbReference>
<dbReference type="EMBL" id="GL448376">
    <property type="protein sequence ID" value="EFN84709.1"/>
    <property type="molecule type" value="Genomic_DNA"/>
</dbReference>
<feature type="domain" description="Ig-like" evidence="12">
    <location>
        <begin position="362"/>
        <end position="454"/>
    </location>
</feature>
<dbReference type="FunCoup" id="E2BHX3">
    <property type="interactions" value="183"/>
</dbReference>
<dbReference type="FunFam" id="2.60.40.10:FF:000324">
    <property type="entry name" value="Down syndrome cell adhesion molecule, isoform D"/>
    <property type="match status" value="1"/>
</dbReference>
<feature type="domain" description="Ig-like" evidence="12">
    <location>
        <begin position="968"/>
        <end position="1055"/>
    </location>
</feature>
<feature type="domain" description="Fibronectin type-III" evidence="13">
    <location>
        <begin position="1570"/>
        <end position="1669"/>
    </location>
</feature>
<dbReference type="SMART" id="SM00409">
    <property type="entry name" value="IG"/>
    <property type="match status" value="16"/>
</dbReference>
<keyword evidence="2 11" id="KW-0812">Transmembrane</keyword>
<dbReference type="FunFam" id="2.60.40.10:FF:000017">
    <property type="entry name" value="Down syndrome cell adhesion molecule b"/>
    <property type="match status" value="8"/>
</dbReference>
<feature type="domain" description="Ig-like" evidence="12">
    <location>
        <begin position="1270"/>
        <end position="1363"/>
    </location>
</feature>
<feature type="domain" description="Ig-like" evidence="12">
    <location>
        <begin position="1368"/>
        <end position="1460"/>
    </location>
</feature>
<dbReference type="GO" id="GO:0098632">
    <property type="term" value="F:cell-cell adhesion mediator activity"/>
    <property type="evidence" value="ECO:0007669"/>
    <property type="project" value="TreeGrafter"/>
</dbReference>
<feature type="transmembrane region" description="Helical" evidence="11">
    <location>
        <begin position="2237"/>
        <end position="2264"/>
    </location>
</feature>
<dbReference type="STRING" id="610380.E2BHX3"/>
<evidence type="ECO:0000256" key="2">
    <source>
        <dbReference type="ARBA" id="ARBA00022692"/>
    </source>
</evidence>
<keyword evidence="3" id="KW-0732">Signal</keyword>
<dbReference type="InterPro" id="IPR036116">
    <property type="entry name" value="FN3_sf"/>
</dbReference>
<dbReference type="FunFam" id="2.60.40.10:FF:000394">
    <property type="entry name" value="Down syndrome cell adhesion molecule, isoform J"/>
    <property type="match status" value="1"/>
</dbReference>
<dbReference type="GO" id="GO:0005886">
    <property type="term" value="C:plasma membrane"/>
    <property type="evidence" value="ECO:0007669"/>
    <property type="project" value="TreeGrafter"/>
</dbReference>
<dbReference type="InterPro" id="IPR013098">
    <property type="entry name" value="Ig_I-set"/>
</dbReference>
<feature type="transmembrane region" description="Helical" evidence="11">
    <location>
        <begin position="2179"/>
        <end position="2200"/>
    </location>
</feature>
<protein>
    <submittedName>
        <fullName evidence="14">Down syndrome cell adhesion molecule-like protein 1</fullName>
    </submittedName>
</protein>
<dbReference type="FunFam" id="2.60.40.10:FF:000498">
    <property type="entry name" value="Down syndrome cell adhesion molecule, isoform J"/>
    <property type="match status" value="1"/>
</dbReference>
<dbReference type="PANTHER" id="PTHR10075:SF53">
    <property type="entry name" value="DOWN SYNDROME CELL ADHESION MOLECULE 1, ISOFORM BQ"/>
    <property type="match status" value="1"/>
</dbReference>
<dbReference type="FunFam" id="2.60.40.10:FF:000302">
    <property type="entry name" value="Down syndrome cell adhesion molecule, isoform D"/>
    <property type="match status" value="1"/>
</dbReference>
<keyword evidence="15" id="KW-1185">Reference proteome</keyword>
<feature type="domain" description="Ig-like" evidence="12">
    <location>
        <begin position="1080"/>
        <end position="1171"/>
    </location>
</feature>
<dbReference type="InterPro" id="IPR003599">
    <property type="entry name" value="Ig_sub"/>
</dbReference>
<comment type="subcellular location">
    <subcellularLocation>
        <location evidence="1">Membrane</location>
        <topology evidence="1">Single-pass membrane protein</topology>
    </subcellularLocation>
</comment>
<feature type="domain" description="Fibronectin type-III" evidence="13">
    <location>
        <begin position="1674"/>
        <end position="1770"/>
    </location>
</feature>
<feature type="compositionally biased region" description="Low complexity" evidence="10">
    <location>
        <begin position="2515"/>
        <end position="2528"/>
    </location>
</feature>